<name>W6TDX4_HOLOB</name>
<feature type="domain" description="Tc1-like transposase DDE" evidence="1">
    <location>
        <begin position="7"/>
        <end position="51"/>
    </location>
</feature>
<dbReference type="GO" id="GO:0003676">
    <property type="term" value="F:nucleic acid binding"/>
    <property type="evidence" value="ECO:0007669"/>
    <property type="project" value="InterPro"/>
</dbReference>
<protein>
    <recommendedName>
        <fullName evidence="1">Tc1-like transposase DDE domain-containing protein</fullName>
    </recommendedName>
</protein>
<dbReference type="Pfam" id="PF13358">
    <property type="entry name" value="DDE_3"/>
    <property type="match status" value="1"/>
</dbReference>
<keyword evidence="3" id="KW-1185">Reference proteome</keyword>
<dbReference type="Gene3D" id="3.30.420.10">
    <property type="entry name" value="Ribonuclease H-like superfamily/Ribonuclease H"/>
    <property type="match status" value="1"/>
</dbReference>
<dbReference type="EMBL" id="AWTR02000053">
    <property type="protein sequence ID" value="ETZ07303.1"/>
    <property type="molecule type" value="Genomic_DNA"/>
</dbReference>
<dbReference type="Proteomes" id="UP000019112">
    <property type="component" value="Unassembled WGS sequence"/>
</dbReference>
<dbReference type="InterPro" id="IPR036397">
    <property type="entry name" value="RNaseH_sf"/>
</dbReference>
<dbReference type="InterPro" id="IPR038717">
    <property type="entry name" value="Tc1-like_DDE_dom"/>
</dbReference>
<reference evidence="2 3" key="1">
    <citation type="journal article" date="2014" name="FEMS Microbiol. Lett.">
        <title>Draft genome sequences of three Holospora species (Holospora obtusa, Holospora undulata, and Holospora elegans), endonuclear symbiotic bacteria of the ciliate Paramecium caudatum.</title>
        <authorList>
            <person name="Dohra H."/>
            <person name="Tanaka K."/>
            <person name="Suzuki T."/>
            <person name="Fujishima M."/>
            <person name="Suzuki H."/>
        </authorList>
    </citation>
    <scope>NUCLEOTIDE SEQUENCE [LARGE SCALE GENOMIC DNA]</scope>
    <source>
        <strain evidence="2 3">F1</strain>
    </source>
</reference>
<organism evidence="2 3">
    <name type="scientific">Holospora obtusa F1</name>
    <dbReference type="NCBI Taxonomy" id="1399147"/>
    <lineage>
        <taxon>Bacteria</taxon>
        <taxon>Pseudomonadati</taxon>
        <taxon>Pseudomonadota</taxon>
        <taxon>Alphaproteobacteria</taxon>
        <taxon>Holosporales</taxon>
        <taxon>Holosporaceae</taxon>
        <taxon>Holospora</taxon>
    </lineage>
</organism>
<evidence type="ECO:0000313" key="3">
    <source>
        <dbReference type="Proteomes" id="UP000019112"/>
    </source>
</evidence>
<gene>
    <name evidence="2" type="ORF">P618_200511</name>
</gene>
<evidence type="ECO:0000313" key="2">
    <source>
        <dbReference type="EMBL" id="ETZ07303.1"/>
    </source>
</evidence>
<sequence length="74" mass="8991">MLHFIDHKEMKELIEFLGCQVIFLPPYSPDLNPIEKFLANMKRWIKKKINQFDKFYEAITVFFQILFSCLITIY</sequence>
<proteinExistence type="predicted"/>
<dbReference type="AlphaFoldDB" id="W6TDX4"/>
<dbReference type="OrthoDB" id="565387at2"/>
<comment type="caution">
    <text evidence="2">The sequence shown here is derived from an EMBL/GenBank/DDBJ whole genome shotgun (WGS) entry which is preliminary data.</text>
</comment>
<dbReference type="eggNOG" id="COG3335">
    <property type="taxonomic scope" value="Bacteria"/>
</dbReference>
<accession>W6TDX4</accession>
<evidence type="ECO:0000259" key="1">
    <source>
        <dbReference type="Pfam" id="PF13358"/>
    </source>
</evidence>